<reference evidence="3 4" key="1">
    <citation type="submission" date="2019-07" db="EMBL/GenBank/DDBJ databases">
        <title>Finished genome of Venturia effusa.</title>
        <authorList>
            <person name="Young C.A."/>
            <person name="Cox M.P."/>
            <person name="Ganley A.R.D."/>
            <person name="David W.J."/>
        </authorList>
    </citation>
    <scope>NUCLEOTIDE SEQUENCE [LARGE SCALE GENOMIC DNA]</scope>
    <source>
        <strain evidence="4">albino</strain>
    </source>
</reference>
<keyword evidence="1" id="KW-1133">Transmembrane helix</keyword>
<dbReference type="Gene3D" id="2.60.110.10">
    <property type="entry name" value="Thaumatin"/>
    <property type="match status" value="1"/>
</dbReference>
<evidence type="ECO:0000256" key="2">
    <source>
        <dbReference type="SAM" id="SignalP"/>
    </source>
</evidence>
<dbReference type="InterPro" id="IPR037176">
    <property type="entry name" value="Osmotin/thaumatin-like_sf"/>
</dbReference>
<proteinExistence type="predicted"/>
<accession>A0A517LPY0</accession>
<dbReference type="PRINTS" id="PR00347">
    <property type="entry name" value="THAUMATIN"/>
</dbReference>
<dbReference type="Pfam" id="PF00314">
    <property type="entry name" value="Thaumatin"/>
    <property type="match status" value="1"/>
</dbReference>
<evidence type="ECO:0000313" key="3">
    <source>
        <dbReference type="EMBL" id="QDS77702.1"/>
    </source>
</evidence>
<dbReference type="SUPFAM" id="SSF49870">
    <property type="entry name" value="Osmotin, thaumatin-like protein"/>
    <property type="match status" value="1"/>
</dbReference>
<dbReference type="STRING" id="50376.A0A517LPY0"/>
<gene>
    <name evidence="3" type="ORF">FKW77_003879</name>
</gene>
<dbReference type="SMART" id="SM00205">
    <property type="entry name" value="THN"/>
    <property type="match status" value="1"/>
</dbReference>
<keyword evidence="4" id="KW-1185">Reference proteome</keyword>
<evidence type="ECO:0008006" key="5">
    <source>
        <dbReference type="Google" id="ProtNLM"/>
    </source>
</evidence>
<feature type="transmembrane region" description="Helical" evidence="1">
    <location>
        <begin position="525"/>
        <end position="542"/>
    </location>
</feature>
<evidence type="ECO:0000313" key="4">
    <source>
        <dbReference type="Proteomes" id="UP000316270"/>
    </source>
</evidence>
<sequence length="543" mass="57955">MPISGPITKPPRRRPCASTFTSVSLAALLLLASIQEAAALHHMHRIPAPKLQRRQGQDPMTDTPLTIINQCPEDIWPAIGTQHGAGPSTNGFKLAPGEQNNLTVSSDWQGRVWGRTNCSFNDAGTGPASGAVGKACGSGDCNGELNCRVGGDVPVSLAEFTLDAGDGQTYYDISLVDGYNIPMAIVLQPLGNASIEDIPPNLTNPCCIATFGQLAAQGHNPYDGGKTYLGTNETYQLPLDQRVNDQQVRDWCPWNLMLNKPEPPPDGVYTYPDQSVEKPPFNPCYSACAKFNLPEDCCTGQHNQPSTCQPSEYSKNIKAVCPDAYSYAFDDQTSTFIIPSGPGFQILFCPGGRSTTILTAEAGTVDQESHGEVSYGGGGNASTSDMGAGAAVRACQGETAPGSLQANVRNPYPGTRGNGKHWARDGLSGAMMGEMSSQELGLGVGHGMEYDYDEPLGGVRIVEMAKRGLHLMDRQGQVDHLYSGDFKLSKENELRMGSQKMPIGNTDGWKKSAATTGIHEAGGRTWWFMLLGLGVTAGVFVML</sequence>
<name>A0A517LPY0_9PEZI</name>
<keyword evidence="1" id="KW-0812">Transmembrane</keyword>
<dbReference type="EMBL" id="CP042202">
    <property type="protein sequence ID" value="QDS77702.1"/>
    <property type="molecule type" value="Genomic_DNA"/>
</dbReference>
<feature type="signal peptide" evidence="2">
    <location>
        <begin position="1"/>
        <end position="39"/>
    </location>
</feature>
<dbReference type="OrthoDB" id="430315at2759"/>
<keyword evidence="1" id="KW-0472">Membrane</keyword>
<organism evidence="3 4">
    <name type="scientific">Venturia effusa</name>
    <dbReference type="NCBI Taxonomy" id="50376"/>
    <lineage>
        <taxon>Eukaryota</taxon>
        <taxon>Fungi</taxon>
        <taxon>Dikarya</taxon>
        <taxon>Ascomycota</taxon>
        <taxon>Pezizomycotina</taxon>
        <taxon>Dothideomycetes</taxon>
        <taxon>Pleosporomycetidae</taxon>
        <taxon>Venturiales</taxon>
        <taxon>Venturiaceae</taxon>
        <taxon>Venturia</taxon>
    </lineage>
</organism>
<dbReference type="PROSITE" id="PS51367">
    <property type="entry name" value="THAUMATIN_2"/>
    <property type="match status" value="1"/>
</dbReference>
<dbReference type="AlphaFoldDB" id="A0A517LPY0"/>
<evidence type="ECO:0000256" key="1">
    <source>
        <dbReference type="SAM" id="Phobius"/>
    </source>
</evidence>
<dbReference type="PANTHER" id="PTHR31048">
    <property type="entry name" value="OS03G0233200 PROTEIN"/>
    <property type="match status" value="1"/>
</dbReference>
<dbReference type="InterPro" id="IPR001938">
    <property type="entry name" value="Thaumatin"/>
</dbReference>
<feature type="chain" id="PRO_5021987916" description="Osmotin, thaumatin-like protein" evidence="2">
    <location>
        <begin position="40"/>
        <end position="543"/>
    </location>
</feature>
<keyword evidence="2" id="KW-0732">Signal</keyword>
<dbReference type="Proteomes" id="UP000316270">
    <property type="component" value="Chromosome 18"/>
</dbReference>
<protein>
    <recommendedName>
        <fullName evidence="5">Osmotin, thaumatin-like protein</fullName>
    </recommendedName>
</protein>